<evidence type="ECO:0000313" key="2">
    <source>
        <dbReference type="Proteomes" id="UP000178082"/>
    </source>
</evidence>
<organism evidence="1 2">
    <name type="scientific">Candidatus Schekmanbacteria bacterium RIFCSPLOWO2_12_FULL_38_15</name>
    <dbReference type="NCBI Taxonomy" id="1817883"/>
    <lineage>
        <taxon>Bacteria</taxon>
        <taxon>Candidatus Schekmaniibacteriota</taxon>
    </lineage>
</organism>
<gene>
    <name evidence="1" type="ORF">A3G31_08530</name>
</gene>
<name>A0A1F7SGN0_9BACT</name>
<sequence>MIGLSESTYYYNPKVCRKDRERVDADLRDKIEDFTGKLLVLGVSDIESPALASLRSSGEWKTHFEGYAQV</sequence>
<reference evidence="1 2" key="1">
    <citation type="journal article" date="2016" name="Nat. Commun.">
        <title>Thousands of microbial genomes shed light on interconnected biogeochemical processes in an aquifer system.</title>
        <authorList>
            <person name="Anantharaman K."/>
            <person name="Brown C.T."/>
            <person name="Hug L.A."/>
            <person name="Sharon I."/>
            <person name="Castelle C.J."/>
            <person name="Probst A.J."/>
            <person name="Thomas B.C."/>
            <person name="Singh A."/>
            <person name="Wilkins M.J."/>
            <person name="Karaoz U."/>
            <person name="Brodie E.L."/>
            <person name="Williams K.H."/>
            <person name="Hubbard S.S."/>
            <person name="Banfield J.F."/>
        </authorList>
    </citation>
    <scope>NUCLEOTIDE SEQUENCE [LARGE SCALE GENOMIC DNA]</scope>
</reference>
<dbReference type="STRING" id="1817883.A3G31_08530"/>
<comment type="caution">
    <text evidence="1">The sequence shown here is derived from an EMBL/GenBank/DDBJ whole genome shotgun (WGS) entry which is preliminary data.</text>
</comment>
<dbReference type="EMBL" id="MGDI01000028">
    <property type="protein sequence ID" value="OGL52953.1"/>
    <property type="molecule type" value="Genomic_DNA"/>
</dbReference>
<dbReference type="Proteomes" id="UP000178082">
    <property type="component" value="Unassembled WGS sequence"/>
</dbReference>
<dbReference type="AlphaFoldDB" id="A0A1F7SGN0"/>
<evidence type="ECO:0000313" key="1">
    <source>
        <dbReference type="EMBL" id="OGL52953.1"/>
    </source>
</evidence>
<protein>
    <submittedName>
        <fullName evidence="1">Uncharacterized protein</fullName>
    </submittedName>
</protein>
<proteinExistence type="predicted"/>
<accession>A0A1F7SGN0</accession>